<keyword evidence="2" id="KW-1185">Reference proteome</keyword>
<protein>
    <submittedName>
        <fullName evidence="1">Restriction endonuclease</fullName>
    </submittedName>
</protein>
<dbReference type="EMBL" id="MW015080">
    <property type="protein sequence ID" value="QPD06447.1"/>
    <property type="molecule type" value="Genomic_DNA"/>
</dbReference>
<dbReference type="Proteomes" id="UP000664917">
    <property type="component" value="Segment"/>
</dbReference>
<keyword evidence="1" id="KW-0255">Endonuclease</keyword>
<accession>A0A874MEX6</accession>
<dbReference type="InterPro" id="IPR004211">
    <property type="entry name" value="Endonuclease_7"/>
</dbReference>
<dbReference type="SUPFAM" id="SSF54060">
    <property type="entry name" value="His-Me finger endonucleases"/>
    <property type="match status" value="1"/>
</dbReference>
<dbReference type="Pfam" id="PF02945">
    <property type="entry name" value="Endonuclease_7"/>
    <property type="match status" value="1"/>
</dbReference>
<evidence type="ECO:0000313" key="1">
    <source>
        <dbReference type="EMBL" id="QPD06447.1"/>
    </source>
</evidence>
<evidence type="ECO:0000313" key="2">
    <source>
        <dbReference type="Proteomes" id="UP000664917"/>
    </source>
</evidence>
<proteinExistence type="predicted"/>
<sequence>MEECQPSLNMQTQTSHSTHKTCRVCGISKPLSDYYRKRDAKDGRENTCIECRRKRMSQADKKRYNSSARRENHLIRTYAITQSVYEHLLLMQGGGCAICGSNSNGRTVDEFFVVDHCHKTDQIRGLLCHPCNAALGLLKDNISSLQNAISYLSKYA</sequence>
<dbReference type="GO" id="GO:0004519">
    <property type="term" value="F:endonuclease activity"/>
    <property type="evidence" value="ECO:0007669"/>
    <property type="project" value="UniProtKB-KW"/>
</dbReference>
<keyword evidence="1" id="KW-0378">Hydrolase</keyword>
<keyword evidence="1" id="KW-0540">Nuclease</keyword>
<name>A0A874MEX6_9CAUD</name>
<reference evidence="1" key="1">
    <citation type="submission" date="2020-09" db="EMBL/GenBank/DDBJ databases">
        <authorList>
            <person name="Zhang D."/>
            <person name="Hatherill J.R."/>
            <person name="Ramirez J.F."/>
            <person name="Edinger B."/>
            <person name="Balarin R."/>
            <person name="Sullivan A."/>
            <person name="Humpal K.M."/>
            <person name="Guseva A."/>
            <person name="Butela K.A."/>
            <person name="Garlena R.A."/>
            <person name="Russell D.A."/>
            <person name="Pope W.H."/>
            <person name="Jacobs-Sera D."/>
            <person name="Hatfull G.F."/>
        </authorList>
    </citation>
    <scope>NUCLEOTIDE SEQUENCE</scope>
</reference>
<dbReference type="InterPro" id="IPR044925">
    <property type="entry name" value="His-Me_finger_sf"/>
</dbReference>
<dbReference type="Gene3D" id="3.40.1800.10">
    <property type="entry name" value="His-Me finger endonucleases"/>
    <property type="match status" value="1"/>
</dbReference>
<organism evidence="1 2">
    <name type="scientific">Synechococcus phage S-SRP01</name>
    <dbReference type="NCBI Taxonomy" id="2781607"/>
    <lineage>
        <taxon>Viruses</taxon>
        <taxon>Duplodnaviria</taxon>
        <taxon>Heunggongvirae</taxon>
        <taxon>Uroviricota</taxon>
        <taxon>Caudoviricetes</taxon>
        <taxon>Autographivirales</taxon>
        <taxon>Sechaudvirinae</taxon>
        <taxon>Nerivirus</taxon>
        <taxon>Nerivirus SSRP01</taxon>
    </lineage>
</organism>
<dbReference type="InterPro" id="IPR038563">
    <property type="entry name" value="Endonuclease_7_sf"/>
</dbReference>